<name>A0ACC2PGX7_9HYME</name>
<evidence type="ECO:0000313" key="1">
    <source>
        <dbReference type="EMBL" id="KAJ8682840.1"/>
    </source>
</evidence>
<proteinExistence type="predicted"/>
<dbReference type="EMBL" id="CM056741">
    <property type="protein sequence ID" value="KAJ8682840.1"/>
    <property type="molecule type" value="Genomic_DNA"/>
</dbReference>
<evidence type="ECO:0000313" key="2">
    <source>
        <dbReference type="Proteomes" id="UP001239111"/>
    </source>
</evidence>
<sequence>MISKITLLLVVMAVVRRGHATEVTTGDKVTHGDPSGEITTVNGSPIHRIIGEFFPLFVYCVIIRSVFMIPRRDELSCRLGSSEFIAETSLDTMKSRRSQITEAI</sequence>
<protein>
    <submittedName>
        <fullName evidence="1">Uncharacterized protein</fullName>
    </submittedName>
</protein>
<reference evidence="1" key="1">
    <citation type="submission" date="2023-04" db="EMBL/GenBank/DDBJ databases">
        <title>A chromosome-level genome assembly of the parasitoid wasp Eretmocerus hayati.</title>
        <authorList>
            <person name="Zhong Y."/>
            <person name="Liu S."/>
            <person name="Liu Y."/>
        </authorList>
    </citation>
    <scope>NUCLEOTIDE SEQUENCE</scope>
    <source>
        <strain evidence="1">ZJU_SS_LIU_2023</strain>
    </source>
</reference>
<keyword evidence="2" id="KW-1185">Reference proteome</keyword>
<organism evidence="1 2">
    <name type="scientific">Eretmocerus hayati</name>
    <dbReference type="NCBI Taxonomy" id="131215"/>
    <lineage>
        <taxon>Eukaryota</taxon>
        <taxon>Metazoa</taxon>
        <taxon>Ecdysozoa</taxon>
        <taxon>Arthropoda</taxon>
        <taxon>Hexapoda</taxon>
        <taxon>Insecta</taxon>
        <taxon>Pterygota</taxon>
        <taxon>Neoptera</taxon>
        <taxon>Endopterygota</taxon>
        <taxon>Hymenoptera</taxon>
        <taxon>Apocrita</taxon>
        <taxon>Proctotrupomorpha</taxon>
        <taxon>Chalcidoidea</taxon>
        <taxon>Aphelinidae</taxon>
        <taxon>Aphelininae</taxon>
        <taxon>Eretmocerus</taxon>
    </lineage>
</organism>
<accession>A0ACC2PGX7</accession>
<comment type="caution">
    <text evidence="1">The sequence shown here is derived from an EMBL/GenBank/DDBJ whole genome shotgun (WGS) entry which is preliminary data.</text>
</comment>
<gene>
    <name evidence="1" type="ORF">QAD02_018632</name>
</gene>
<dbReference type="Proteomes" id="UP001239111">
    <property type="component" value="Chromosome 1"/>
</dbReference>